<reference evidence="2" key="1">
    <citation type="journal article" date="2021" name="Proc. Natl. Acad. Sci. U.S.A.">
        <title>A Catalog of Tens of Thousands of Viruses from Human Metagenomes Reveals Hidden Associations with Chronic Diseases.</title>
        <authorList>
            <person name="Tisza M.J."/>
            <person name="Buck C.B."/>
        </authorList>
    </citation>
    <scope>NUCLEOTIDE SEQUENCE</scope>
    <source>
        <strain evidence="2">CtRcp9</strain>
    </source>
</reference>
<dbReference type="EMBL" id="BK015450">
    <property type="protein sequence ID" value="DAE07437.1"/>
    <property type="molecule type" value="Genomic_DNA"/>
</dbReference>
<accession>A0A8S5PLI5</accession>
<feature type="coiled-coil region" evidence="1">
    <location>
        <begin position="219"/>
        <end position="253"/>
    </location>
</feature>
<organism evidence="2">
    <name type="scientific">Siphoviridae sp. ctRcp9</name>
    <dbReference type="NCBI Taxonomy" id="2825504"/>
    <lineage>
        <taxon>Viruses</taxon>
        <taxon>Duplodnaviria</taxon>
        <taxon>Heunggongvirae</taxon>
        <taxon>Uroviricota</taxon>
        <taxon>Caudoviricetes</taxon>
    </lineage>
</organism>
<dbReference type="InterPro" id="IPR011067">
    <property type="entry name" value="Plasmid_toxin/cell-grow_inhib"/>
</dbReference>
<keyword evidence="1" id="KW-0175">Coiled coil</keyword>
<evidence type="ECO:0000313" key="2">
    <source>
        <dbReference type="EMBL" id="DAE07437.1"/>
    </source>
</evidence>
<dbReference type="SUPFAM" id="SSF50118">
    <property type="entry name" value="Cell growth inhibitor/plasmid maintenance toxic component"/>
    <property type="match status" value="1"/>
</dbReference>
<protein>
    <submittedName>
        <fullName evidence="2">Endoribonuclease</fullName>
    </submittedName>
</protein>
<sequence length="265" mass="30648">MDKDLDISSLEFDYLDLVACYTHNTKTNKSMSGLNRPKVINGLIQLEENIHRILRQLNAYDASSILIAETNWMKRNHFGKYMPSKGAKKKVVFGQVCTIDYGKTYKGEIGYIHPGLCIGKKDDKYLIVPMTTGRDWRDTCYHPINNPNMTKEHRQSCINEGFEKDGVLLINDSKFMSGGRILELHEIISTEILEEIQMQLLYIMFPDIHRIYYKDKDKIARLEKAASDRERQVANLKTKIEKLSKRIYDLESASNNVTPPTEIHE</sequence>
<evidence type="ECO:0000256" key="1">
    <source>
        <dbReference type="SAM" id="Coils"/>
    </source>
</evidence>
<dbReference type="Gene3D" id="2.30.30.110">
    <property type="match status" value="1"/>
</dbReference>
<proteinExistence type="predicted"/>
<name>A0A8S5PLI5_9CAUD</name>